<dbReference type="RefSeq" id="WP_153356291.1">
    <property type="nucleotide sequence ID" value="NZ_ML762478.1"/>
</dbReference>
<dbReference type="PANTHER" id="PTHR45458:SF1">
    <property type="entry name" value="SHORT CHAIN DEHYDROGENASE"/>
    <property type="match status" value="1"/>
</dbReference>
<sequence>MSGATRTSTPNRRVLVIGASRGLGEAIVETYVARGAQVVGTAQDDGPSPLHDFARRNGGAVEIEKIDITVRDQISALRERLDGRAFDLLFVVAGISLAAQDAVGADIDTGDFERMMDTNVLGVMRTVETLQDLVDASGTIAVMSSGQGSVSGNIDGGFEAYRATKSALNQMFRSYAARHAGEQRALLLMAPGWVKTGLGGPNAVLEISDSIPPLVDTIDAQHGAPGLQYLDRHGESVAW</sequence>
<dbReference type="AlphaFoldDB" id="A0A562IQZ2"/>
<evidence type="ECO:0000313" key="1">
    <source>
        <dbReference type="EMBL" id="TWH73348.1"/>
    </source>
</evidence>
<protein>
    <submittedName>
        <fullName evidence="1">NAD(P)-dependent dehydrogenase (Short-subunit alcohol dehydrogenase family)</fullName>
    </submittedName>
</protein>
<dbReference type="PANTHER" id="PTHR45458">
    <property type="entry name" value="SHORT-CHAIN DEHYDROGENASE/REDUCTASE SDR"/>
    <property type="match status" value="1"/>
</dbReference>
<dbReference type="OrthoDB" id="9785826at2"/>
<reference evidence="1 2" key="1">
    <citation type="submission" date="2019-07" db="EMBL/GenBank/DDBJ databases">
        <title>R&amp;d 2014.</title>
        <authorList>
            <person name="Klenk H.-P."/>
        </authorList>
    </citation>
    <scope>NUCLEOTIDE SEQUENCE [LARGE SCALE GENOMIC DNA]</scope>
    <source>
        <strain evidence="1 2">DSM 45764</strain>
    </source>
</reference>
<dbReference type="GO" id="GO:0016616">
    <property type="term" value="F:oxidoreductase activity, acting on the CH-OH group of donors, NAD or NADP as acceptor"/>
    <property type="evidence" value="ECO:0007669"/>
    <property type="project" value="TreeGrafter"/>
</dbReference>
<gene>
    <name evidence="1" type="ORF">JD78_01871</name>
</gene>
<dbReference type="InterPro" id="IPR052184">
    <property type="entry name" value="SDR_enzymes"/>
</dbReference>
<organism evidence="1 2">
    <name type="scientific">Modestobacter roseus</name>
    <dbReference type="NCBI Taxonomy" id="1181884"/>
    <lineage>
        <taxon>Bacteria</taxon>
        <taxon>Bacillati</taxon>
        <taxon>Actinomycetota</taxon>
        <taxon>Actinomycetes</taxon>
        <taxon>Geodermatophilales</taxon>
        <taxon>Geodermatophilaceae</taxon>
        <taxon>Modestobacter</taxon>
    </lineage>
</organism>
<dbReference type="Gene3D" id="3.40.50.720">
    <property type="entry name" value="NAD(P)-binding Rossmann-like Domain"/>
    <property type="match status" value="1"/>
</dbReference>
<dbReference type="SUPFAM" id="SSF51735">
    <property type="entry name" value="NAD(P)-binding Rossmann-fold domains"/>
    <property type="match status" value="1"/>
</dbReference>
<dbReference type="InterPro" id="IPR002347">
    <property type="entry name" value="SDR_fam"/>
</dbReference>
<accession>A0A562IQZ2</accession>
<comment type="caution">
    <text evidence="1">The sequence shown here is derived from an EMBL/GenBank/DDBJ whole genome shotgun (WGS) entry which is preliminary data.</text>
</comment>
<dbReference type="InterPro" id="IPR036291">
    <property type="entry name" value="NAD(P)-bd_dom_sf"/>
</dbReference>
<dbReference type="Proteomes" id="UP000321490">
    <property type="component" value="Unassembled WGS sequence"/>
</dbReference>
<name>A0A562IQZ2_9ACTN</name>
<dbReference type="Pfam" id="PF00106">
    <property type="entry name" value="adh_short"/>
    <property type="match status" value="1"/>
</dbReference>
<keyword evidence="2" id="KW-1185">Reference proteome</keyword>
<dbReference type="EMBL" id="VLKF01000001">
    <property type="protein sequence ID" value="TWH73348.1"/>
    <property type="molecule type" value="Genomic_DNA"/>
</dbReference>
<proteinExistence type="predicted"/>
<evidence type="ECO:0000313" key="2">
    <source>
        <dbReference type="Proteomes" id="UP000321490"/>
    </source>
</evidence>
<dbReference type="PRINTS" id="PR00081">
    <property type="entry name" value="GDHRDH"/>
</dbReference>